<sequence>MFGNNQMNIGDRNAEEVRRQLKEKKVPLISEDVGGTKGRKVFFSPYTSQMEIVINGVNSTII</sequence>
<evidence type="ECO:0000313" key="4">
    <source>
        <dbReference type="Proteomes" id="UP000318878"/>
    </source>
</evidence>
<evidence type="ECO:0000313" key="3">
    <source>
        <dbReference type="EMBL" id="TWT31468.1"/>
    </source>
</evidence>
<keyword evidence="2 3" id="KW-0378">Hydrolase</keyword>
<gene>
    <name evidence="3" type="primary">cheD</name>
    <name evidence="3" type="ORF">Enr8_33890</name>
</gene>
<dbReference type="PANTHER" id="PTHR35147:SF1">
    <property type="entry name" value="CHEMORECEPTOR GLUTAMINE DEAMIDASE CHED-RELATED"/>
    <property type="match status" value="1"/>
</dbReference>
<dbReference type="InterPro" id="IPR011324">
    <property type="entry name" value="Cytotoxic_necrot_fac-like_cat"/>
</dbReference>
<proteinExistence type="predicted"/>
<dbReference type="InterPro" id="IPR038592">
    <property type="entry name" value="CheD-like_sf"/>
</dbReference>
<evidence type="ECO:0000256" key="1">
    <source>
        <dbReference type="ARBA" id="ARBA00022500"/>
    </source>
</evidence>
<dbReference type="Proteomes" id="UP000318878">
    <property type="component" value="Unassembled WGS sequence"/>
</dbReference>
<evidence type="ECO:0000256" key="2">
    <source>
        <dbReference type="ARBA" id="ARBA00022801"/>
    </source>
</evidence>
<dbReference type="EC" id="3.5.1.44" evidence="3"/>
<dbReference type="Pfam" id="PF03975">
    <property type="entry name" value="CheD"/>
    <property type="match status" value="1"/>
</dbReference>
<accession>A0A5C5UZB0</accession>
<dbReference type="Gene3D" id="3.30.1330.200">
    <property type="match status" value="1"/>
</dbReference>
<organism evidence="3 4">
    <name type="scientific">Blastopirellula retiformator</name>
    <dbReference type="NCBI Taxonomy" id="2527970"/>
    <lineage>
        <taxon>Bacteria</taxon>
        <taxon>Pseudomonadati</taxon>
        <taxon>Planctomycetota</taxon>
        <taxon>Planctomycetia</taxon>
        <taxon>Pirellulales</taxon>
        <taxon>Pirellulaceae</taxon>
        <taxon>Blastopirellula</taxon>
    </lineage>
</organism>
<dbReference type="GO" id="GO:0006935">
    <property type="term" value="P:chemotaxis"/>
    <property type="evidence" value="ECO:0007669"/>
    <property type="project" value="UniProtKB-KW"/>
</dbReference>
<keyword evidence="3" id="KW-0675">Receptor</keyword>
<dbReference type="EMBL" id="SJPF01000004">
    <property type="protein sequence ID" value="TWT31468.1"/>
    <property type="molecule type" value="Genomic_DNA"/>
</dbReference>
<protein>
    <submittedName>
        <fullName evidence="3">Chemoreceptor glutamine deamidase CheD</fullName>
        <ecNumber evidence="3">3.5.1.44</ecNumber>
    </submittedName>
</protein>
<reference evidence="3 4" key="1">
    <citation type="submission" date="2019-02" db="EMBL/GenBank/DDBJ databases">
        <title>Deep-cultivation of Planctomycetes and their phenomic and genomic characterization uncovers novel biology.</title>
        <authorList>
            <person name="Wiegand S."/>
            <person name="Jogler M."/>
            <person name="Boedeker C."/>
            <person name="Pinto D."/>
            <person name="Vollmers J."/>
            <person name="Rivas-Marin E."/>
            <person name="Kohn T."/>
            <person name="Peeters S.H."/>
            <person name="Heuer A."/>
            <person name="Rast P."/>
            <person name="Oberbeckmann S."/>
            <person name="Bunk B."/>
            <person name="Jeske O."/>
            <person name="Meyerdierks A."/>
            <person name="Storesund J.E."/>
            <person name="Kallscheuer N."/>
            <person name="Luecker S."/>
            <person name="Lage O.M."/>
            <person name="Pohl T."/>
            <person name="Merkel B.J."/>
            <person name="Hornburger P."/>
            <person name="Mueller R.-W."/>
            <person name="Bruemmer F."/>
            <person name="Labrenz M."/>
            <person name="Spormann A.M."/>
            <person name="Op Den Camp H."/>
            <person name="Overmann J."/>
            <person name="Amann R."/>
            <person name="Jetten M.S.M."/>
            <person name="Mascher T."/>
            <person name="Medema M.H."/>
            <person name="Devos D.P."/>
            <person name="Kaster A.-K."/>
            <person name="Ovreas L."/>
            <person name="Rohde M."/>
            <person name="Galperin M.Y."/>
            <person name="Jogler C."/>
        </authorList>
    </citation>
    <scope>NUCLEOTIDE SEQUENCE [LARGE SCALE GENOMIC DNA]</scope>
    <source>
        <strain evidence="3 4">Enr8</strain>
    </source>
</reference>
<keyword evidence="4" id="KW-1185">Reference proteome</keyword>
<dbReference type="GO" id="GO:0050568">
    <property type="term" value="F:protein-glutamine glutaminase activity"/>
    <property type="evidence" value="ECO:0007669"/>
    <property type="project" value="UniProtKB-EC"/>
</dbReference>
<name>A0A5C5UZB0_9BACT</name>
<dbReference type="InterPro" id="IPR005659">
    <property type="entry name" value="Chemorcpt_Glu_NH3ase_CheD"/>
</dbReference>
<dbReference type="SUPFAM" id="SSF64438">
    <property type="entry name" value="CNF1/YfiH-like putative cysteine hydrolases"/>
    <property type="match status" value="1"/>
</dbReference>
<dbReference type="PANTHER" id="PTHR35147">
    <property type="entry name" value="CHEMORECEPTOR GLUTAMINE DEAMIDASE CHED-RELATED"/>
    <property type="match status" value="1"/>
</dbReference>
<dbReference type="AlphaFoldDB" id="A0A5C5UZB0"/>
<comment type="caution">
    <text evidence="3">The sequence shown here is derived from an EMBL/GenBank/DDBJ whole genome shotgun (WGS) entry which is preliminary data.</text>
</comment>
<keyword evidence="1" id="KW-0145">Chemotaxis</keyword>